<organism evidence="8 9">
    <name type="scientific">Lactiplantibacillus brownii</name>
    <dbReference type="NCBI Taxonomy" id="3069269"/>
    <lineage>
        <taxon>Bacteria</taxon>
        <taxon>Bacillati</taxon>
        <taxon>Bacillota</taxon>
        <taxon>Bacilli</taxon>
        <taxon>Lactobacillales</taxon>
        <taxon>Lactobacillaceae</taxon>
        <taxon>Lactiplantibacillus</taxon>
    </lineage>
</organism>
<comment type="subcellular location">
    <subcellularLocation>
        <location evidence="1">Cytoplasm</location>
    </subcellularLocation>
</comment>
<keyword evidence="2" id="KW-0813">Transport</keyword>
<evidence type="ECO:0000256" key="1">
    <source>
        <dbReference type="ARBA" id="ARBA00004496"/>
    </source>
</evidence>
<dbReference type="PANTHER" id="PTHR45008">
    <property type="entry name" value="PTS SYSTEM GLUCOSE-SPECIFIC EIIA COMPONENT"/>
    <property type="match status" value="1"/>
</dbReference>
<accession>A0ABU1ABA3</accession>
<keyword evidence="6" id="KW-0418">Kinase</keyword>
<dbReference type="InterPro" id="IPR011055">
    <property type="entry name" value="Dup_hybrid_motif"/>
</dbReference>
<dbReference type="PANTHER" id="PTHR45008:SF1">
    <property type="entry name" value="PTS SYSTEM GLUCOSE-SPECIFIC EIIA COMPONENT"/>
    <property type="match status" value="1"/>
</dbReference>
<sequence length="179" mass="19355">MPVTTSSLIPVVAPVAGRKISLTTVADTVLSCGMRLATARVLPQTDRIVAPAAGRVTQIAKKQHRLYFRTLNGLEVLIRLGVAMVNVAVTSFHLTVKLGEQVQVGQEIATMTLAAPHLRRPKATVPRRILRVYARMQALFFTATHRIAPEGNVKTSLTLDPAANHQIATVGPPLQIQLC</sequence>
<dbReference type="Pfam" id="PF00358">
    <property type="entry name" value="PTS_EIIA_1"/>
    <property type="match status" value="1"/>
</dbReference>
<evidence type="ECO:0000313" key="9">
    <source>
        <dbReference type="Proteomes" id="UP001227831"/>
    </source>
</evidence>
<dbReference type="Proteomes" id="UP001227831">
    <property type="component" value="Unassembled WGS sequence"/>
</dbReference>
<evidence type="ECO:0000259" key="7">
    <source>
        <dbReference type="PROSITE" id="PS51093"/>
    </source>
</evidence>
<dbReference type="EMBL" id="JAVCWF010000001">
    <property type="protein sequence ID" value="MDQ7938252.1"/>
    <property type="molecule type" value="Genomic_DNA"/>
</dbReference>
<dbReference type="InterPro" id="IPR050890">
    <property type="entry name" value="PTS_EIIA_component"/>
</dbReference>
<dbReference type="Gene3D" id="2.70.70.10">
    <property type="entry name" value="Glucose Permease (Domain IIA)"/>
    <property type="match status" value="1"/>
</dbReference>
<evidence type="ECO:0000313" key="8">
    <source>
        <dbReference type="EMBL" id="MDQ7938252.1"/>
    </source>
</evidence>
<evidence type="ECO:0000256" key="5">
    <source>
        <dbReference type="ARBA" id="ARBA00022683"/>
    </source>
</evidence>
<comment type="caution">
    <text evidence="8">The sequence shown here is derived from an EMBL/GenBank/DDBJ whole genome shotgun (WGS) entry which is preliminary data.</text>
</comment>
<keyword evidence="3 8" id="KW-0762">Sugar transport</keyword>
<gene>
    <name evidence="8" type="ORF">RA086_11590</name>
</gene>
<dbReference type="RefSeq" id="WP_308703943.1">
    <property type="nucleotide sequence ID" value="NZ_AP027463.1"/>
</dbReference>
<reference evidence="8 9" key="1">
    <citation type="journal article" date="2023" name="Int. J. Syst. Evol. Microbiol.">
        <title>Lactiplantibacillus brownii sp. nov., a novel psychrotolerant species isolated from sauerkraut.</title>
        <authorList>
            <person name="Heng Y.C."/>
            <person name="Silvaraju S."/>
            <person name="Lee J.K.Y."/>
            <person name="Kittelmann S."/>
        </authorList>
    </citation>
    <scope>NUCLEOTIDE SEQUENCE [LARGE SCALE GENOMIC DNA]</scope>
    <source>
        <strain evidence="8 9">WILCCON 0030</strain>
    </source>
</reference>
<dbReference type="PROSITE" id="PS51093">
    <property type="entry name" value="PTS_EIIA_TYPE_1"/>
    <property type="match status" value="1"/>
</dbReference>
<evidence type="ECO:0000256" key="2">
    <source>
        <dbReference type="ARBA" id="ARBA00022448"/>
    </source>
</evidence>
<evidence type="ECO:0000256" key="4">
    <source>
        <dbReference type="ARBA" id="ARBA00022679"/>
    </source>
</evidence>
<protein>
    <submittedName>
        <fullName evidence="8">PTS glucose transporter subunit IIA</fullName>
    </submittedName>
</protein>
<keyword evidence="4" id="KW-0808">Transferase</keyword>
<evidence type="ECO:0000256" key="6">
    <source>
        <dbReference type="ARBA" id="ARBA00022777"/>
    </source>
</evidence>
<feature type="domain" description="PTS EIIA type-1" evidence="7">
    <location>
        <begin position="27"/>
        <end position="131"/>
    </location>
</feature>
<name>A0ABU1ABA3_9LACO</name>
<keyword evidence="9" id="KW-1185">Reference proteome</keyword>
<dbReference type="SUPFAM" id="SSF51261">
    <property type="entry name" value="Duplicated hybrid motif"/>
    <property type="match status" value="1"/>
</dbReference>
<proteinExistence type="predicted"/>
<dbReference type="InterPro" id="IPR001127">
    <property type="entry name" value="PTS_EIIA_1_perm"/>
</dbReference>
<keyword evidence="5" id="KW-0598">Phosphotransferase system</keyword>
<evidence type="ECO:0000256" key="3">
    <source>
        <dbReference type="ARBA" id="ARBA00022597"/>
    </source>
</evidence>